<sequence length="724" mass="81557">MEIRQDEVMTSDSEESTCAVDEIPDSLSDTPVHPENKSSVSDGASEQMLDDCSERRGAEDEPGEDTEKVSKSSGDEKREKKEKTDPVLQESTEKGPKKGSASSEQSKTTHQDPVAPQEQNLHSDADLPSAAPPSSGPSSSEPDLISDQKKPKTGSKNQKNQKETSNRANATLDQNANVEQSPNVRSSPHKQNQKTNQNQNQNQESKTTAGNSGKVFGPPSKPEVKSGGSSVDPDVKQGQQQPSTPKKGEASGGAKTEQPNKKAETEAKKDAPLPKRIPTSTQPVSSSERLNIYFHAVLSKDFKFDPSEDQIFVRAGDLIGDWDDNLVELHVTRELGEHGFLVEGRLSTTRKAAAVSIPYKYVVLKKKKEKYEFEYIYKLDSNQTTNRCLFVKTHLLNDEGEWHQYDDIICAEPSKNVLKKLKDVLWPDQRKSVIEGREIAGRFMLERIFDLLSSWSEINLKSFISQLRQFHQIYGNPFVFEEKQKKWFALNYDENDVSNLLKNFMLKKVTPALQKDGSGNGDYIKDPLKAAIIMLYVWKQHNLKLDRAELNRLCSALCLPNRPKEEFLPYWTDIEKSFSCLKNLPDLLVDLMNMVKLDGMTRWIVVIPLLHLLKGTSKPFEAVSPGSITRNEQTWAGLQGLKLASTNHLSSQDRRSMLNLMKGNLHLVEMDRLVSRSWLYLMHIEELMECSTVVHVELLDMLQIFILKAPSDIFYSNYTVSSDL</sequence>
<keyword evidence="3" id="KW-1185">Reference proteome</keyword>
<reference evidence="2" key="3">
    <citation type="submission" date="2025-05" db="UniProtKB">
        <authorList>
            <consortium name="Ensembl"/>
        </authorList>
    </citation>
    <scope>IDENTIFICATION</scope>
</reference>
<dbReference type="PANTHER" id="PTHR22605:SF18">
    <property type="entry name" value="E3 UBIQUITIN-PROTEIN LIGASE RNF213-ALPHA"/>
    <property type="match status" value="1"/>
</dbReference>
<dbReference type="InterPro" id="IPR031248">
    <property type="entry name" value="RNF213"/>
</dbReference>
<dbReference type="Ensembl" id="ENSAMXT00000031799.1">
    <property type="protein sequence ID" value="ENSAMXP00000050554.1"/>
    <property type="gene ID" value="ENSAMXG00000042690.1"/>
</dbReference>
<name>A0A3B1KA78_ASTMX</name>
<dbReference type="Ensembl" id="ENSAMXT00000054890.1">
    <property type="protein sequence ID" value="ENSAMXP00000043047.1"/>
    <property type="gene ID" value="ENSAMXG00000042690.1"/>
</dbReference>
<dbReference type="GO" id="GO:2000051">
    <property type="term" value="P:negative regulation of non-canonical Wnt signaling pathway"/>
    <property type="evidence" value="ECO:0007669"/>
    <property type="project" value="TreeGrafter"/>
</dbReference>
<dbReference type="GeneTree" id="ENSGT00940000166332"/>
<protein>
    <submittedName>
        <fullName evidence="2">Uncharacterized protein</fullName>
    </submittedName>
</protein>
<dbReference type="GO" id="GO:0016020">
    <property type="term" value="C:membrane"/>
    <property type="evidence" value="ECO:0007669"/>
    <property type="project" value="TreeGrafter"/>
</dbReference>
<dbReference type="GO" id="GO:0005829">
    <property type="term" value="C:cytosol"/>
    <property type="evidence" value="ECO:0007669"/>
    <property type="project" value="TreeGrafter"/>
</dbReference>
<evidence type="ECO:0000313" key="3">
    <source>
        <dbReference type="Proteomes" id="UP000018467"/>
    </source>
</evidence>
<dbReference type="GO" id="GO:0016887">
    <property type="term" value="F:ATP hydrolysis activity"/>
    <property type="evidence" value="ECO:0007669"/>
    <property type="project" value="InterPro"/>
</dbReference>
<feature type="compositionally biased region" description="Basic and acidic residues" evidence="1">
    <location>
        <begin position="52"/>
        <end position="96"/>
    </location>
</feature>
<reference evidence="3" key="2">
    <citation type="journal article" date="2014" name="Nat. Commun.">
        <title>The cavefish genome reveals candidate genes for eye loss.</title>
        <authorList>
            <person name="McGaugh S.E."/>
            <person name="Gross J.B."/>
            <person name="Aken B."/>
            <person name="Blin M."/>
            <person name="Borowsky R."/>
            <person name="Chalopin D."/>
            <person name="Hinaux H."/>
            <person name="Jeffery W.R."/>
            <person name="Keene A."/>
            <person name="Ma L."/>
            <person name="Minx P."/>
            <person name="Murphy D."/>
            <person name="O'Quin K.E."/>
            <person name="Retaux S."/>
            <person name="Rohner N."/>
            <person name="Searle S.M."/>
            <person name="Stahl B.A."/>
            <person name="Tabin C."/>
            <person name="Volff J.N."/>
            <person name="Yoshizawa M."/>
            <person name="Warren W.C."/>
        </authorList>
    </citation>
    <scope>NUCLEOTIDE SEQUENCE [LARGE SCALE GENOMIC DNA]</scope>
    <source>
        <strain evidence="3">female</strain>
    </source>
</reference>
<feature type="compositionally biased region" description="Polar residues" evidence="1">
    <location>
        <begin position="166"/>
        <end position="186"/>
    </location>
</feature>
<dbReference type="AlphaFoldDB" id="A0A3B1KA78"/>
<feature type="compositionally biased region" description="Basic and acidic residues" evidence="1">
    <location>
        <begin position="258"/>
        <end position="273"/>
    </location>
</feature>
<dbReference type="STRING" id="7994.ENSAMXP00000050554"/>
<proteinExistence type="predicted"/>
<dbReference type="GO" id="GO:0004842">
    <property type="term" value="F:ubiquitin-protein transferase activity"/>
    <property type="evidence" value="ECO:0007669"/>
    <property type="project" value="InterPro"/>
</dbReference>
<dbReference type="Proteomes" id="UP000018467">
    <property type="component" value="Unassembled WGS sequence"/>
</dbReference>
<dbReference type="PANTHER" id="PTHR22605">
    <property type="entry name" value="RZ-TYPE DOMAIN-CONTAINING PROTEIN"/>
    <property type="match status" value="1"/>
</dbReference>
<dbReference type="GO" id="GO:0006511">
    <property type="term" value="P:ubiquitin-dependent protein catabolic process"/>
    <property type="evidence" value="ECO:0007669"/>
    <property type="project" value="TreeGrafter"/>
</dbReference>
<evidence type="ECO:0000313" key="2">
    <source>
        <dbReference type="Ensembl" id="ENSAMXP00000050554.1"/>
    </source>
</evidence>
<dbReference type="GO" id="GO:0002040">
    <property type="term" value="P:sprouting angiogenesis"/>
    <property type="evidence" value="ECO:0007669"/>
    <property type="project" value="TreeGrafter"/>
</dbReference>
<feature type="compositionally biased region" description="Low complexity" evidence="1">
    <location>
        <begin position="193"/>
        <end position="203"/>
    </location>
</feature>
<reference evidence="3" key="1">
    <citation type="submission" date="2013-03" db="EMBL/GenBank/DDBJ databases">
        <authorList>
            <person name="Jeffery W."/>
            <person name="Warren W."/>
            <person name="Wilson R.K."/>
        </authorList>
    </citation>
    <scope>NUCLEOTIDE SEQUENCE</scope>
    <source>
        <strain evidence="3">female</strain>
    </source>
</reference>
<dbReference type="Bgee" id="ENSAMXG00000042690">
    <property type="expression patterns" value="Expressed in olfactory epithelium and 14 other cell types or tissues"/>
</dbReference>
<organism evidence="2 3">
    <name type="scientific">Astyanax mexicanus</name>
    <name type="common">Blind cave fish</name>
    <name type="synonym">Astyanax fasciatus mexicanus</name>
    <dbReference type="NCBI Taxonomy" id="7994"/>
    <lineage>
        <taxon>Eukaryota</taxon>
        <taxon>Metazoa</taxon>
        <taxon>Chordata</taxon>
        <taxon>Craniata</taxon>
        <taxon>Vertebrata</taxon>
        <taxon>Euteleostomi</taxon>
        <taxon>Actinopterygii</taxon>
        <taxon>Neopterygii</taxon>
        <taxon>Teleostei</taxon>
        <taxon>Ostariophysi</taxon>
        <taxon>Characiformes</taxon>
        <taxon>Characoidei</taxon>
        <taxon>Acestrorhamphidae</taxon>
        <taxon>Acestrorhamphinae</taxon>
        <taxon>Astyanax</taxon>
    </lineage>
</organism>
<dbReference type="GO" id="GO:0005730">
    <property type="term" value="C:nucleolus"/>
    <property type="evidence" value="ECO:0007669"/>
    <property type="project" value="TreeGrafter"/>
</dbReference>
<evidence type="ECO:0000256" key="1">
    <source>
        <dbReference type="SAM" id="MobiDB-lite"/>
    </source>
</evidence>
<feature type="region of interest" description="Disordered" evidence="1">
    <location>
        <begin position="1"/>
        <end position="285"/>
    </location>
</feature>
<accession>A0A3B1KA78</accession>